<organism evidence="1 2">
    <name type="scientific">Legionella fallonii LLAP-10</name>
    <dbReference type="NCBI Taxonomy" id="1212491"/>
    <lineage>
        <taxon>Bacteria</taxon>
        <taxon>Pseudomonadati</taxon>
        <taxon>Pseudomonadota</taxon>
        <taxon>Gammaproteobacteria</taxon>
        <taxon>Legionellales</taxon>
        <taxon>Legionellaceae</taxon>
        <taxon>Legionella</taxon>
    </lineage>
</organism>
<evidence type="ECO:0000313" key="1">
    <source>
        <dbReference type="EMBL" id="CEG57644.1"/>
    </source>
</evidence>
<dbReference type="RefSeq" id="WP_045096109.1">
    <property type="nucleotide sequence ID" value="NZ_LN614827.1"/>
</dbReference>
<reference evidence="2" key="1">
    <citation type="submission" date="2014-09" db="EMBL/GenBank/DDBJ databases">
        <authorList>
            <person name="Gomez-Valero L."/>
        </authorList>
    </citation>
    <scope>NUCLEOTIDE SEQUENCE [LARGE SCALE GENOMIC DNA]</scope>
    <source>
        <strain evidence="2">ATCC700992</strain>
    </source>
</reference>
<dbReference type="KEGG" id="lfa:LFA_2270"/>
<keyword evidence="2" id="KW-1185">Reference proteome</keyword>
<accession>A0A098G6N8</accession>
<gene>
    <name evidence="1" type="ORF">LFA_2270</name>
</gene>
<dbReference type="AlphaFoldDB" id="A0A098G6N8"/>
<dbReference type="Proteomes" id="UP000032430">
    <property type="component" value="Chromosome I"/>
</dbReference>
<dbReference type="HOGENOM" id="CLU_046402_0_0_6"/>
<proteinExistence type="predicted"/>
<dbReference type="EMBL" id="LN614827">
    <property type="protein sequence ID" value="CEG57644.1"/>
    <property type="molecule type" value="Genomic_DNA"/>
</dbReference>
<evidence type="ECO:0000313" key="2">
    <source>
        <dbReference type="Proteomes" id="UP000032430"/>
    </source>
</evidence>
<dbReference type="OrthoDB" id="5639991at2"/>
<protein>
    <submittedName>
        <fullName evidence="1">Uncharacterized protein</fullName>
    </submittedName>
</protein>
<sequence>MEFCRNFTRVCWDEIREEVKRSNPEFFFLVDEIAPGKDFPLYVFNFGYGDLIGDSETFYIPHQGKLQTLNNFSSQEPITKDLFYGFHSCPLGLVLDKCFEWYLRGDSENETHPVYIDKKGDFFNIGHVTQIKPLKRYLPNGILSVKAGAQTTLVTQNIGCKRSHNRLIRSGIDCTIPNSYHDHSEFFKRIYQSCPSESKWRASIVYFSEKWIENIVNNPEWININKYFFKYYLHYYAYTYYGDYYQHIFRVVFDKSNLERDFFIQDTAKYIFEILIGEKYGFSFTNTDEFLPASWIAYVLKDIYKLKTDPSILIPKKHVEKNPVYFSLQHPIFRPYQGLSRKRATLISELENIKIVTNKYKELFSSSHEEWADTILEEKAKKAQFLYYHGFENKKNWLSDIDNLFQNDSGVHHLSNDTFCQDAPFFKGCISINSF</sequence>
<name>A0A098G6N8_9GAMM</name>